<gene>
    <name evidence="1" type="ORF">TPSB3V08_LOCUS11451</name>
</gene>
<dbReference type="EMBL" id="OD012469">
    <property type="protein sequence ID" value="CAD7417000.1"/>
    <property type="molecule type" value="Genomic_DNA"/>
</dbReference>
<accession>A0A7R9HD46</accession>
<proteinExistence type="predicted"/>
<name>A0A7R9HD46_TIMPO</name>
<evidence type="ECO:0000313" key="1">
    <source>
        <dbReference type="EMBL" id="CAD7417000.1"/>
    </source>
</evidence>
<reference evidence="1" key="1">
    <citation type="submission" date="2020-11" db="EMBL/GenBank/DDBJ databases">
        <authorList>
            <person name="Tran Van P."/>
        </authorList>
    </citation>
    <scope>NUCLEOTIDE SEQUENCE</scope>
</reference>
<sequence>MMEMDSKEVLQTIKAEPVFDYSLELHQELDVSTEELLLKVEVDVEPSLNSEDQIKLNEENHILTLRFSPPIKKELMDDSSNSTLYESLKPGEEYSSWSYIQETIENKPITLSRPNSIREADYINTFKTCQNNTNKEISPECHTNINTNEGQYKCDLCEVSCELSVNTKEAVGLL</sequence>
<protein>
    <submittedName>
        <fullName evidence="1">Uncharacterized protein</fullName>
    </submittedName>
</protein>
<organism evidence="1">
    <name type="scientific">Timema poppense</name>
    <name type="common">Walking stick</name>
    <dbReference type="NCBI Taxonomy" id="170557"/>
    <lineage>
        <taxon>Eukaryota</taxon>
        <taxon>Metazoa</taxon>
        <taxon>Ecdysozoa</taxon>
        <taxon>Arthropoda</taxon>
        <taxon>Hexapoda</taxon>
        <taxon>Insecta</taxon>
        <taxon>Pterygota</taxon>
        <taxon>Neoptera</taxon>
        <taxon>Polyneoptera</taxon>
        <taxon>Phasmatodea</taxon>
        <taxon>Timematodea</taxon>
        <taxon>Timematoidea</taxon>
        <taxon>Timematidae</taxon>
        <taxon>Timema</taxon>
    </lineage>
</organism>
<dbReference type="AlphaFoldDB" id="A0A7R9HD46"/>